<accession>A0ABS7USU5</accession>
<keyword evidence="2" id="KW-1185">Reference proteome</keyword>
<protein>
    <submittedName>
        <fullName evidence="1">Uncharacterized protein</fullName>
    </submittedName>
</protein>
<proteinExistence type="predicted"/>
<comment type="caution">
    <text evidence="1">The sequence shown here is derived from an EMBL/GenBank/DDBJ whole genome shotgun (WGS) entry which is preliminary data.</text>
</comment>
<dbReference type="Proteomes" id="UP001165287">
    <property type="component" value="Unassembled WGS sequence"/>
</dbReference>
<organism evidence="1 2">
    <name type="scientific">Metabacillus rhizolycopersici</name>
    <dbReference type="NCBI Taxonomy" id="2875709"/>
    <lineage>
        <taxon>Bacteria</taxon>
        <taxon>Bacillati</taxon>
        <taxon>Bacillota</taxon>
        <taxon>Bacilli</taxon>
        <taxon>Bacillales</taxon>
        <taxon>Bacillaceae</taxon>
        <taxon>Metabacillus</taxon>
    </lineage>
</organism>
<name>A0ABS7USU5_9BACI</name>
<dbReference type="RefSeq" id="WP_224139276.1">
    <property type="nucleotide sequence ID" value="NZ_JAIQUM010000024.1"/>
</dbReference>
<evidence type="ECO:0000313" key="2">
    <source>
        <dbReference type="Proteomes" id="UP001165287"/>
    </source>
</evidence>
<sequence>MEQKKNERTTSHSLLDAPNKSIIYKKETRYSQYPDSKSFTAIISNN</sequence>
<gene>
    <name evidence="1" type="ORF">K9V48_12240</name>
</gene>
<evidence type="ECO:0000313" key="1">
    <source>
        <dbReference type="EMBL" id="MBZ5750999.1"/>
    </source>
</evidence>
<reference evidence="1" key="1">
    <citation type="submission" date="2024-05" db="EMBL/GenBank/DDBJ databases">
        <title>Metabacillus sp. nov., isolated from the rhizosphere soil of tomato plants.</title>
        <authorList>
            <person name="Ma R."/>
        </authorList>
    </citation>
    <scope>NUCLEOTIDE SEQUENCE</scope>
    <source>
        <strain evidence="1">DBTR6</strain>
    </source>
</reference>
<dbReference type="EMBL" id="JAIQUM010000024">
    <property type="protein sequence ID" value="MBZ5750999.1"/>
    <property type="molecule type" value="Genomic_DNA"/>
</dbReference>